<feature type="region of interest" description="Disordered" evidence="1">
    <location>
        <begin position="572"/>
        <end position="600"/>
    </location>
</feature>
<dbReference type="AlphaFoldDB" id="A0A4R6JCK3"/>
<dbReference type="RefSeq" id="WP_133878963.1">
    <property type="nucleotide sequence ID" value="NZ_SNWR01000002.1"/>
</dbReference>
<evidence type="ECO:0000313" key="2">
    <source>
        <dbReference type="EMBL" id="TDO33077.1"/>
    </source>
</evidence>
<evidence type="ECO:0000256" key="1">
    <source>
        <dbReference type="SAM" id="MobiDB-lite"/>
    </source>
</evidence>
<proteinExistence type="predicted"/>
<organism evidence="2 3">
    <name type="scientific">Paractinoplanes brasiliensis</name>
    <dbReference type="NCBI Taxonomy" id="52695"/>
    <lineage>
        <taxon>Bacteria</taxon>
        <taxon>Bacillati</taxon>
        <taxon>Actinomycetota</taxon>
        <taxon>Actinomycetes</taxon>
        <taxon>Micromonosporales</taxon>
        <taxon>Micromonosporaceae</taxon>
        <taxon>Paractinoplanes</taxon>
    </lineage>
</organism>
<gene>
    <name evidence="2" type="ORF">C8E87_8560</name>
</gene>
<accession>A0A4R6JCK3</accession>
<dbReference type="Proteomes" id="UP000294901">
    <property type="component" value="Unassembled WGS sequence"/>
</dbReference>
<dbReference type="OrthoDB" id="3320501at2"/>
<reference evidence="2 3" key="1">
    <citation type="submission" date="2019-03" db="EMBL/GenBank/DDBJ databases">
        <title>Sequencing the genomes of 1000 actinobacteria strains.</title>
        <authorList>
            <person name="Klenk H.-P."/>
        </authorList>
    </citation>
    <scope>NUCLEOTIDE SEQUENCE [LARGE SCALE GENOMIC DNA]</scope>
    <source>
        <strain evidence="2 3">DSM 43805</strain>
    </source>
</reference>
<dbReference type="EMBL" id="SNWR01000002">
    <property type="protein sequence ID" value="TDO33077.1"/>
    <property type="molecule type" value="Genomic_DNA"/>
</dbReference>
<keyword evidence="3" id="KW-1185">Reference proteome</keyword>
<sequence length="621" mass="64670">MPRPAPVTPIGRHTVGNTLVLHAREKIGAEALSIAMGMPADQDNDIVVLDLHDELPMGLWEAVGRQLPRRRRGIRLVVCGAPPDTVALAGQWLSDRLGRPVTAPHGHVVRGSAGTLFVHAAQDSGWVRHQPGHGPGWAGKRYPRPSWDASAAAYLPTGAHAAAEPLPGGVWIHDTRDEAAVAAHWQWLSTAVPCQPETLTVVLGCPGTPELPLDDVARFWQGLPEGGRHQARFVHYGPVRLAGAPLGQALADLLDAPVICFGGLPTGRPAEPRLVTVPFDGRHGWVAHTRELGYLPRSGATLPRVLSHRPPDAVGEEISPRVYHYTGDAVVELIQSGLWIRPPEEPRHARRVRARLADPADHAVIVDDADPALVPRLRELAADLVARLDPATRDRSVLQLASAVAGSAGRLPAPAVPGSAVPAVQLASAVAGSAGRLPAPAVPGSAVPAPTVPASAVPAVPAPAVPAPAVPAPAVPAPAVPAPAVPAPAWAVADPAVAESTRHLPAVSLASVNEPTVELPVVTAARPPLALRARTSAEQSRPAVMRAAAETRPTVMGADTEAAAAHPPVIEAREPRPAARQAADEERPAVPEPPAQDPIPLVVAALHAPTVEHPQLSRAAV</sequence>
<name>A0A4R6JCK3_9ACTN</name>
<feature type="compositionally biased region" description="Basic and acidic residues" evidence="1">
    <location>
        <begin position="572"/>
        <end position="589"/>
    </location>
</feature>
<evidence type="ECO:0000313" key="3">
    <source>
        <dbReference type="Proteomes" id="UP000294901"/>
    </source>
</evidence>
<comment type="caution">
    <text evidence="2">The sequence shown here is derived from an EMBL/GenBank/DDBJ whole genome shotgun (WGS) entry which is preliminary data.</text>
</comment>
<protein>
    <submittedName>
        <fullName evidence="2">Uncharacterized protein</fullName>
    </submittedName>
</protein>